<comment type="similarity">
    <text evidence="2 10">Belongs to the G-protein coupled receptor 1 family.</text>
</comment>
<accession>A0A6J0BB62</accession>
<keyword evidence="13" id="KW-1185">Reference proteome</keyword>
<evidence type="ECO:0000256" key="10">
    <source>
        <dbReference type="RuleBase" id="RU000688"/>
    </source>
</evidence>
<evidence type="ECO:0000313" key="20">
    <source>
        <dbReference type="RefSeq" id="XP_046588174.1"/>
    </source>
</evidence>
<feature type="transmembrane region" description="Helical" evidence="11">
    <location>
        <begin position="122"/>
        <end position="144"/>
    </location>
</feature>
<sequence>MSFSSHMVWSIIDGLLFVMIICGNVLTILAIRLSRRLRNITSNYFVLSLAISDFLVGLSLPYHLAFYVLDHLSHVKVACIARFVFITLACSASIYNLIAIAVDRYISIVHPMKYTRYMTRRVVYTIITIGWITAIGISTIPTYWNCFDNAGAICEMDTILPRYYTVAVLTPMLFLTWIAMFIIYWRIWREASTHARRLRGNTLYNDSASDWKSVQVVLLVLGCFSVCWLPYLIVACTRAYEWQNKASPTLYKATFSLAMANSGMNPIIYAWKNANFRKAFNKLLHFESPNCNEFNSSLKNYLSKQKELRKKELGGVDPAIQAVENHGIKTICGNYSFEMEETATMTTV</sequence>
<keyword evidence="4 10" id="KW-0812">Transmembrane</keyword>
<dbReference type="SMART" id="SM01381">
    <property type="entry name" value="7TM_GPCR_Srsx"/>
    <property type="match status" value="1"/>
</dbReference>
<proteinExistence type="inferred from homology"/>
<evidence type="ECO:0000313" key="22">
    <source>
        <dbReference type="RefSeq" id="XP_046588176.1"/>
    </source>
</evidence>
<dbReference type="Proteomes" id="UP000829291">
    <property type="component" value="Chromosome 2"/>
</dbReference>
<dbReference type="RefSeq" id="XP_046588169.1">
    <property type="nucleotide sequence ID" value="XM_046732213.1"/>
</dbReference>
<evidence type="ECO:0000313" key="18">
    <source>
        <dbReference type="RefSeq" id="XP_046588172.1"/>
    </source>
</evidence>
<evidence type="ECO:0000313" key="16">
    <source>
        <dbReference type="RefSeq" id="XP_046588170.1"/>
    </source>
</evidence>
<evidence type="ECO:0000256" key="9">
    <source>
        <dbReference type="ARBA" id="ARBA00023224"/>
    </source>
</evidence>
<evidence type="ECO:0000256" key="2">
    <source>
        <dbReference type="ARBA" id="ARBA00010663"/>
    </source>
</evidence>
<feature type="domain" description="G-protein coupled receptors family 1 profile" evidence="12">
    <location>
        <begin position="23"/>
        <end position="269"/>
    </location>
</feature>
<dbReference type="RefSeq" id="XP_015510943.1">
    <property type="nucleotide sequence ID" value="XM_015655457.1"/>
</dbReference>
<keyword evidence="8 10" id="KW-0675">Receptor</keyword>
<keyword evidence="9 10" id="KW-0807">Transducer</keyword>
<evidence type="ECO:0000313" key="15">
    <source>
        <dbReference type="RefSeq" id="XP_046588169.1"/>
    </source>
</evidence>
<dbReference type="Gene3D" id="1.20.1070.10">
    <property type="entry name" value="Rhodopsin 7-helix transmembrane proteins"/>
    <property type="match status" value="1"/>
</dbReference>
<evidence type="ECO:0000256" key="11">
    <source>
        <dbReference type="SAM" id="Phobius"/>
    </source>
</evidence>
<dbReference type="SUPFAM" id="SSF81321">
    <property type="entry name" value="Family A G protein-coupled receptor-like"/>
    <property type="match status" value="1"/>
</dbReference>
<dbReference type="Pfam" id="PF00001">
    <property type="entry name" value="7tm_1"/>
    <property type="match status" value="1"/>
</dbReference>
<evidence type="ECO:0000313" key="19">
    <source>
        <dbReference type="RefSeq" id="XP_046588173.1"/>
    </source>
</evidence>
<evidence type="ECO:0000313" key="13">
    <source>
        <dbReference type="Proteomes" id="UP000829291"/>
    </source>
</evidence>
<dbReference type="PANTHER" id="PTHR24247">
    <property type="entry name" value="5-HYDROXYTRYPTAMINE RECEPTOR"/>
    <property type="match status" value="1"/>
</dbReference>
<evidence type="ECO:0000256" key="1">
    <source>
        <dbReference type="ARBA" id="ARBA00004651"/>
    </source>
</evidence>
<gene>
    <name evidence="14 15 16 17 18 19 20 21 22" type="primary">LOC107217793</name>
</gene>
<dbReference type="RefSeq" id="XP_046588175.1">
    <property type="nucleotide sequence ID" value="XM_046732219.1"/>
</dbReference>
<dbReference type="RefSeq" id="XP_046588170.1">
    <property type="nucleotide sequence ID" value="XM_046732214.1"/>
</dbReference>
<feature type="transmembrane region" description="Helical" evidence="11">
    <location>
        <begin position="80"/>
        <end position="102"/>
    </location>
</feature>
<dbReference type="OrthoDB" id="10042731at2759"/>
<dbReference type="PROSITE" id="PS00237">
    <property type="entry name" value="G_PROTEIN_RECEP_F1_1"/>
    <property type="match status" value="1"/>
</dbReference>
<keyword evidence="6 10" id="KW-0297">G-protein coupled receptor</keyword>
<comment type="subcellular location">
    <subcellularLocation>
        <location evidence="1">Cell membrane</location>
        <topology evidence="1">Multi-pass membrane protein</topology>
    </subcellularLocation>
</comment>
<dbReference type="GO" id="GO:0045202">
    <property type="term" value="C:synapse"/>
    <property type="evidence" value="ECO:0007669"/>
    <property type="project" value="GOC"/>
</dbReference>
<feature type="transmembrane region" description="Helical" evidence="11">
    <location>
        <begin position="6"/>
        <end position="31"/>
    </location>
</feature>
<feature type="transmembrane region" description="Helical" evidence="11">
    <location>
        <begin position="43"/>
        <end position="68"/>
    </location>
</feature>
<dbReference type="CDD" id="cd00637">
    <property type="entry name" value="7tm_classA_rhodopsin-like"/>
    <property type="match status" value="1"/>
</dbReference>
<feature type="transmembrane region" description="Helical" evidence="11">
    <location>
        <begin position="216"/>
        <end position="233"/>
    </location>
</feature>
<dbReference type="RefSeq" id="XP_046588173.1">
    <property type="nucleotide sequence ID" value="XM_046732217.1"/>
</dbReference>
<keyword evidence="3" id="KW-1003">Cell membrane</keyword>
<protein>
    <submittedName>
        <fullName evidence="14 15 16">D(2)-like dopamine receptor</fullName>
    </submittedName>
</protein>
<feature type="transmembrane region" description="Helical" evidence="11">
    <location>
        <begin position="164"/>
        <end position="187"/>
    </location>
</feature>
<dbReference type="GO" id="GO:0004993">
    <property type="term" value="F:G protein-coupled serotonin receptor activity"/>
    <property type="evidence" value="ECO:0007669"/>
    <property type="project" value="TreeGrafter"/>
</dbReference>
<keyword evidence="5 11" id="KW-1133">Transmembrane helix</keyword>
<dbReference type="CTD" id="31626"/>
<organism evidence="13 14">
    <name type="scientific">Neodiprion lecontei</name>
    <name type="common">Redheaded pine sawfly</name>
    <dbReference type="NCBI Taxonomy" id="441921"/>
    <lineage>
        <taxon>Eukaryota</taxon>
        <taxon>Metazoa</taxon>
        <taxon>Ecdysozoa</taxon>
        <taxon>Arthropoda</taxon>
        <taxon>Hexapoda</taxon>
        <taxon>Insecta</taxon>
        <taxon>Pterygota</taxon>
        <taxon>Neoptera</taxon>
        <taxon>Endopterygota</taxon>
        <taxon>Hymenoptera</taxon>
        <taxon>Tenthredinoidea</taxon>
        <taxon>Diprionidae</taxon>
        <taxon>Diprioninae</taxon>
        <taxon>Neodiprion</taxon>
    </lineage>
</organism>
<dbReference type="InParanoid" id="A0A6J0BB62"/>
<dbReference type="GO" id="GO:0030594">
    <property type="term" value="F:neurotransmitter receptor activity"/>
    <property type="evidence" value="ECO:0007669"/>
    <property type="project" value="TreeGrafter"/>
</dbReference>
<dbReference type="KEGG" id="nlo:107217793"/>
<dbReference type="PANTHER" id="PTHR24247:SF202">
    <property type="entry name" value="5-HYDROXYTRYPTAMINE RECEPTOR 1"/>
    <property type="match status" value="1"/>
</dbReference>
<dbReference type="GO" id="GO:0030425">
    <property type="term" value="C:dendrite"/>
    <property type="evidence" value="ECO:0007669"/>
    <property type="project" value="TreeGrafter"/>
</dbReference>
<feature type="transmembrane region" description="Helical" evidence="11">
    <location>
        <begin position="253"/>
        <end position="271"/>
    </location>
</feature>
<dbReference type="GO" id="GO:0007187">
    <property type="term" value="P:G protein-coupled receptor signaling pathway, coupled to cyclic nucleotide second messenger"/>
    <property type="evidence" value="ECO:0007669"/>
    <property type="project" value="TreeGrafter"/>
</dbReference>
<dbReference type="RefSeq" id="XP_046588174.1">
    <property type="nucleotide sequence ID" value="XM_046732218.1"/>
</dbReference>
<dbReference type="AlphaFoldDB" id="A0A6J0BB62"/>
<evidence type="ECO:0000313" key="17">
    <source>
        <dbReference type="RefSeq" id="XP_046588171.1"/>
    </source>
</evidence>
<dbReference type="GeneID" id="107217793"/>
<evidence type="ECO:0000313" key="14">
    <source>
        <dbReference type="RefSeq" id="XP_015510943.1"/>
    </source>
</evidence>
<dbReference type="InterPro" id="IPR017452">
    <property type="entry name" value="GPCR_Rhodpsn_7TM"/>
</dbReference>
<dbReference type="PRINTS" id="PR00237">
    <property type="entry name" value="GPCRRHODOPSN"/>
</dbReference>
<dbReference type="RefSeq" id="XP_046588176.1">
    <property type="nucleotide sequence ID" value="XM_046732220.1"/>
</dbReference>
<evidence type="ECO:0000259" key="12">
    <source>
        <dbReference type="PROSITE" id="PS50262"/>
    </source>
</evidence>
<evidence type="ECO:0000256" key="8">
    <source>
        <dbReference type="ARBA" id="ARBA00023170"/>
    </source>
</evidence>
<evidence type="ECO:0000313" key="21">
    <source>
        <dbReference type="RefSeq" id="XP_046588175.1"/>
    </source>
</evidence>
<evidence type="ECO:0000256" key="6">
    <source>
        <dbReference type="ARBA" id="ARBA00023040"/>
    </source>
</evidence>
<name>A0A6J0BB62_NEOLC</name>
<dbReference type="PROSITE" id="PS50262">
    <property type="entry name" value="G_PROTEIN_RECEP_F1_2"/>
    <property type="match status" value="1"/>
</dbReference>
<keyword evidence="7 11" id="KW-0472">Membrane</keyword>
<dbReference type="InterPro" id="IPR000276">
    <property type="entry name" value="GPCR_Rhodpsn"/>
</dbReference>
<dbReference type="FunCoup" id="A0A6J0BB62">
    <property type="interactions" value="61"/>
</dbReference>
<evidence type="ECO:0000256" key="3">
    <source>
        <dbReference type="ARBA" id="ARBA00022475"/>
    </source>
</evidence>
<dbReference type="GO" id="GO:0007268">
    <property type="term" value="P:chemical synaptic transmission"/>
    <property type="evidence" value="ECO:0007669"/>
    <property type="project" value="TreeGrafter"/>
</dbReference>
<evidence type="ECO:0000256" key="5">
    <source>
        <dbReference type="ARBA" id="ARBA00022989"/>
    </source>
</evidence>
<reference evidence="14" key="1">
    <citation type="submission" date="2025-04" db="UniProtKB">
        <authorList>
            <consortium name="RefSeq"/>
        </authorList>
    </citation>
    <scope>IDENTIFICATION</scope>
    <source>
        <tissue evidence="15 16">Thorax and Abdomen</tissue>
        <tissue evidence="14">Whole body</tissue>
    </source>
</reference>
<dbReference type="GO" id="GO:0005886">
    <property type="term" value="C:plasma membrane"/>
    <property type="evidence" value="ECO:0007669"/>
    <property type="project" value="UniProtKB-SubCell"/>
</dbReference>
<evidence type="ECO:0000256" key="7">
    <source>
        <dbReference type="ARBA" id="ARBA00023136"/>
    </source>
</evidence>
<dbReference type="RefSeq" id="XP_046588171.1">
    <property type="nucleotide sequence ID" value="XM_046732215.1"/>
</dbReference>
<dbReference type="RefSeq" id="XP_046588172.1">
    <property type="nucleotide sequence ID" value="XM_046732216.1"/>
</dbReference>
<evidence type="ECO:0000256" key="4">
    <source>
        <dbReference type="ARBA" id="ARBA00022692"/>
    </source>
</evidence>